<protein>
    <recommendedName>
        <fullName evidence="3">SCP2 domain-containing protein</fullName>
    </recommendedName>
</protein>
<sequence length="111" mass="12798">MVKENLERFLARVKLKPHVLEILPAYSLRCCLVVEEERYNFTLTKEKLQMESQLDEIDVVIEGPEEEIVSMLSGTKIKDLKNVHFTGTFRHYLFMDSLLTLVNSPIGKEAG</sequence>
<accession>A0ABN8A852</accession>
<name>A0ABN8A852_9BACI</name>
<gene>
    <name evidence="1" type="ORF">BACCIP111883_01595</name>
</gene>
<evidence type="ECO:0000313" key="2">
    <source>
        <dbReference type="Proteomes" id="UP000789833"/>
    </source>
</evidence>
<evidence type="ECO:0008006" key="3">
    <source>
        <dbReference type="Google" id="ProtNLM"/>
    </source>
</evidence>
<proteinExistence type="predicted"/>
<dbReference type="EMBL" id="CAKJTJ010000006">
    <property type="protein sequence ID" value="CAG9620824.1"/>
    <property type="molecule type" value="Genomic_DNA"/>
</dbReference>
<evidence type="ECO:0000313" key="1">
    <source>
        <dbReference type="EMBL" id="CAG9620824.1"/>
    </source>
</evidence>
<keyword evidence="2" id="KW-1185">Reference proteome</keyword>
<organism evidence="1 2">
    <name type="scientific">Sutcliffiella rhizosphaerae</name>
    <dbReference type="NCBI Taxonomy" id="2880967"/>
    <lineage>
        <taxon>Bacteria</taxon>
        <taxon>Bacillati</taxon>
        <taxon>Bacillota</taxon>
        <taxon>Bacilli</taxon>
        <taxon>Bacillales</taxon>
        <taxon>Bacillaceae</taxon>
        <taxon>Sutcliffiella</taxon>
    </lineage>
</organism>
<reference evidence="1 2" key="1">
    <citation type="submission" date="2021-10" db="EMBL/GenBank/DDBJ databases">
        <authorList>
            <person name="Criscuolo A."/>
        </authorList>
    </citation>
    <scope>NUCLEOTIDE SEQUENCE [LARGE SCALE GENOMIC DNA]</scope>
    <source>
        <strain evidence="2">CIP 111883</strain>
    </source>
</reference>
<comment type="caution">
    <text evidence="1">The sequence shown here is derived from an EMBL/GenBank/DDBJ whole genome shotgun (WGS) entry which is preliminary data.</text>
</comment>
<dbReference type="RefSeq" id="WP_230500737.1">
    <property type="nucleotide sequence ID" value="NZ_CAKJTJ010000006.1"/>
</dbReference>
<dbReference type="Proteomes" id="UP000789833">
    <property type="component" value="Unassembled WGS sequence"/>
</dbReference>